<dbReference type="PANTHER" id="PTHR40734:SF1">
    <property type="entry name" value="DNA-BINDING PROTEIN"/>
    <property type="match status" value="1"/>
</dbReference>
<accession>A0A9X9S2K4</accession>
<dbReference type="EMBL" id="CP113361">
    <property type="protein sequence ID" value="WAI00709.1"/>
    <property type="molecule type" value="Genomic_DNA"/>
</dbReference>
<dbReference type="InterPro" id="IPR012340">
    <property type="entry name" value="NA-bd_OB-fold"/>
</dbReference>
<dbReference type="SUPFAM" id="SSF160975">
    <property type="entry name" value="AF1531-like"/>
    <property type="match status" value="1"/>
</dbReference>
<dbReference type="InterPro" id="IPR007003">
    <property type="entry name" value="DUF655"/>
</dbReference>
<dbReference type="Pfam" id="PF04919">
    <property type="entry name" value="DUF655"/>
    <property type="match status" value="1"/>
</dbReference>
<dbReference type="AlphaFoldDB" id="A0A9X9S2K4"/>
<keyword evidence="2" id="KW-1185">Reference proteome</keyword>
<evidence type="ECO:0000313" key="1">
    <source>
        <dbReference type="EMBL" id="WAI00709.1"/>
    </source>
</evidence>
<sequence>MRSDKKEIYAVVIEYLPRGRGDAGGRQQYKHEPIVQAVGKDQFKLLELVPKVDSISINDEVYIGDKERDKIERVKRRIGYADLTQTAKVELPFAIEGIVKDDEKRYVAFYNDAVPISIKLHMLHLLPGIGKKLMQEILAERQKRPFTSFSDISERIKTIPHPEQMIVKRVLEEIEDPDIKYRIFTSR</sequence>
<reference evidence="1" key="1">
    <citation type="submission" date="2022-11" db="EMBL/GenBank/DDBJ databases">
        <title>Complete genome sequence of Methanogenium organophilum DSM 3596.</title>
        <authorList>
            <person name="Chen S.-C."/>
            <person name="Lai S.-J."/>
            <person name="You Y.-T."/>
        </authorList>
    </citation>
    <scope>NUCLEOTIDE SEQUENCE</scope>
    <source>
        <strain evidence="1">DSM 3596</strain>
    </source>
</reference>
<dbReference type="Gene3D" id="1.10.150.280">
    <property type="entry name" value="AF1531-like domain"/>
    <property type="match status" value="1"/>
</dbReference>
<evidence type="ECO:0000313" key="2">
    <source>
        <dbReference type="Proteomes" id="UP001163096"/>
    </source>
</evidence>
<organism evidence="1 2">
    <name type="scientific">Methanogenium organophilum</name>
    <dbReference type="NCBI Taxonomy" id="2199"/>
    <lineage>
        <taxon>Archaea</taxon>
        <taxon>Methanobacteriati</taxon>
        <taxon>Methanobacteriota</taxon>
        <taxon>Stenosarchaea group</taxon>
        <taxon>Methanomicrobia</taxon>
        <taxon>Methanomicrobiales</taxon>
        <taxon>Methanomicrobiaceae</taxon>
        <taxon>Methanogenium</taxon>
    </lineage>
</organism>
<dbReference type="Gene3D" id="2.40.50.140">
    <property type="entry name" value="Nucleic acid-binding proteins"/>
    <property type="match status" value="1"/>
</dbReference>
<dbReference type="KEGG" id="mou:OU421_09770"/>
<dbReference type="PANTHER" id="PTHR40734">
    <property type="entry name" value="TRNA-SPECIFIC ADENOSINE DEAMINASE-RELATED"/>
    <property type="match status" value="1"/>
</dbReference>
<dbReference type="GeneID" id="76835390"/>
<protein>
    <submittedName>
        <fullName evidence="1">DUF655 domain-containing protein</fullName>
    </submittedName>
</protein>
<proteinExistence type="predicted"/>
<dbReference type="Proteomes" id="UP001163096">
    <property type="component" value="Chromosome"/>
</dbReference>
<gene>
    <name evidence="1" type="ORF">OU421_09770</name>
</gene>
<name>A0A9X9S2K4_METOG</name>
<dbReference type="RefSeq" id="WP_268185914.1">
    <property type="nucleotide sequence ID" value="NZ_CP113361.1"/>
</dbReference>